<evidence type="ECO:0000313" key="1">
    <source>
        <dbReference type="EMBL" id="KAG8233857.1"/>
    </source>
</evidence>
<protein>
    <submittedName>
        <fullName evidence="1">Uncharacterized protein</fullName>
    </submittedName>
</protein>
<reference evidence="1" key="1">
    <citation type="submission" date="2013-04" db="EMBL/GenBank/DDBJ databases">
        <authorList>
            <person name="Qu J."/>
            <person name="Murali S.C."/>
            <person name="Bandaranaike D."/>
            <person name="Bellair M."/>
            <person name="Blankenburg K."/>
            <person name="Chao H."/>
            <person name="Dinh H."/>
            <person name="Doddapaneni H."/>
            <person name="Downs B."/>
            <person name="Dugan-Rocha S."/>
            <person name="Elkadiri S."/>
            <person name="Gnanaolivu R.D."/>
            <person name="Hernandez B."/>
            <person name="Javaid M."/>
            <person name="Jayaseelan J.C."/>
            <person name="Lee S."/>
            <person name="Li M."/>
            <person name="Ming W."/>
            <person name="Munidasa M."/>
            <person name="Muniz J."/>
            <person name="Nguyen L."/>
            <person name="Ongeri F."/>
            <person name="Osuji N."/>
            <person name="Pu L.-L."/>
            <person name="Puazo M."/>
            <person name="Qu C."/>
            <person name="Quiroz J."/>
            <person name="Raj R."/>
            <person name="Weissenberger G."/>
            <person name="Xin Y."/>
            <person name="Zou X."/>
            <person name="Han Y."/>
            <person name="Richards S."/>
            <person name="Worley K."/>
            <person name="Muzny D."/>
            <person name="Gibbs R."/>
        </authorList>
    </citation>
    <scope>NUCLEOTIDE SEQUENCE</scope>
    <source>
        <strain evidence="1">Sampled in the wild</strain>
    </source>
</reference>
<evidence type="ECO:0000313" key="2">
    <source>
        <dbReference type="Proteomes" id="UP000792457"/>
    </source>
</evidence>
<comment type="caution">
    <text evidence="1">The sequence shown here is derived from an EMBL/GenBank/DDBJ whole genome shotgun (WGS) entry which is preliminary data.</text>
</comment>
<gene>
    <name evidence="1" type="ORF">J437_LFUL006880</name>
</gene>
<dbReference type="EMBL" id="KZ308748">
    <property type="protein sequence ID" value="KAG8233857.1"/>
    <property type="molecule type" value="Genomic_DNA"/>
</dbReference>
<organism evidence="1 2">
    <name type="scientific">Ladona fulva</name>
    <name type="common">Scarce chaser dragonfly</name>
    <name type="synonym">Libellula fulva</name>
    <dbReference type="NCBI Taxonomy" id="123851"/>
    <lineage>
        <taxon>Eukaryota</taxon>
        <taxon>Metazoa</taxon>
        <taxon>Ecdysozoa</taxon>
        <taxon>Arthropoda</taxon>
        <taxon>Hexapoda</taxon>
        <taxon>Insecta</taxon>
        <taxon>Pterygota</taxon>
        <taxon>Palaeoptera</taxon>
        <taxon>Odonata</taxon>
        <taxon>Epiprocta</taxon>
        <taxon>Anisoptera</taxon>
        <taxon>Libelluloidea</taxon>
        <taxon>Libellulidae</taxon>
        <taxon>Ladona</taxon>
    </lineage>
</organism>
<keyword evidence="2" id="KW-1185">Reference proteome</keyword>
<reference evidence="1" key="2">
    <citation type="submission" date="2017-10" db="EMBL/GenBank/DDBJ databases">
        <title>Ladona fulva Genome sequencing and assembly.</title>
        <authorList>
            <person name="Murali S."/>
            <person name="Richards S."/>
            <person name="Bandaranaike D."/>
            <person name="Bellair M."/>
            <person name="Blankenburg K."/>
            <person name="Chao H."/>
            <person name="Dinh H."/>
            <person name="Doddapaneni H."/>
            <person name="Dugan-Rocha S."/>
            <person name="Elkadiri S."/>
            <person name="Gnanaolivu R."/>
            <person name="Hernandez B."/>
            <person name="Skinner E."/>
            <person name="Javaid M."/>
            <person name="Lee S."/>
            <person name="Li M."/>
            <person name="Ming W."/>
            <person name="Munidasa M."/>
            <person name="Muniz J."/>
            <person name="Nguyen L."/>
            <person name="Hughes D."/>
            <person name="Osuji N."/>
            <person name="Pu L.-L."/>
            <person name="Puazo M."/>
            <person name="Qu C."/>
            <person name="Quiroz J."/>
            <person name="Raj R."/>
            <person name="Weissenberger G."/>
            <person name="Xin Y."/>
            <person name="Zou X."/>
            <person name="Han Y."/>
            <person name="Worley K."/>
            <person name="Muzny D."/>
            <person name="Gibbs R."/>
        </authorList>
    </citation>
    <scope>NUCLEOTIDE SEQUENCE</scope>
    <source>
        <strain evidence="1">Sampled in the wild</strain>
    </source>
</reference>
<name>A0A8K0P5J0_LADFU</name>
<proteinExistence type="predicted"/>
<dbReference type="AlphaFoldDB" id="A0A8K0P5J0"/>
<sequence>MLHIRPSTLQSPTSFYSMNHCLGSTSANGMQEVEGHAAVVPMYIHTIGSTCGAGCGNSAVFFRKI</sequence>
<dbReference type="Proteomes" id="UP000792457">
    <property type="component" value="Unassembled WGS sequence"/>
</dbReference>
<accession>A0A8K0P5J0</accession>